<organism evidence="2 3">
    <name type="scientific">Pleionea litopenaei</name>
    <dbReference type="NCBI Taxonomy" id="3070815"/>
    <lineage>
        <taxon>Bacteria</taxon>
        <taxon>Pseudomonadati</taxon>
        <taxon>Pseudomonadota</taxon>
        <taxon>Gammaproteobacteria</taxon>
        <taxon>Oceanospirillales</taxon>
        <taxon>Pleioneaceae</taxon>
        <taxon>Pleionea</taxon>
    </lineage>
</organism>
<keyword evidence="3" id="KW-1185">Reference proteome</keyword>
<dbReference type="CDD" id="cd02966">
    <property type="entry name" value="TlpA_like_family"/>
    <property type="match status" value="1"/>
</dbReference>
<dbReference type="PANTHER" id="PTHR42852:SF13">
    <property type="entry name" value="PROTEIN DIPZ"/>
    <property type="match status" value="1"/>
</dbReference>
<dbReference type="AlphaFoldDB" id="A0AA51RWK7"/>
<dbReference type="GO" id="GO:0016209">
    <property type="term" value="F:antioxidant activity"/>
    <property type="evidence" value="ECO:0007669"/>
    <property type="project" value="InterPro"/>
</dbReference>
<dbReference type="PANTHER" id="PTHR42852">
    <property type="entry name" value="THIOL:DISULFIDE INTERCHANGE PROTEIN DSBE"/>
    <property type="match status" value="1"/>
</dbReference>
<evidence type="ECO:0000313" key="2">
    <source>
        <dbReference type="EMBL" id="WMS88917.1"/>
    </source>
</evidence>
<dbReference type="SUPFAM" id="SSF52833">
    <property type="entry name" value="Thioredoxin-like"/>
    <property type="match status" value="2"/>
</dbReference>
<dbReference type="InterPro" id="IPR050553">
    <property type="entry name" value="Thioredoxin_ResA/DsbE_sf"/>
</dbReference>
<dbReference type="RefSeq" id="WP_309204136.1">
    <property type="nucleotide sequence ID" value="NZ_CP133548.1"/>
</dbReference>
<dbReference type="CDD" id="cd02947">
    <property type="entry name" value="TRX_family"/>
    <property type="match status" value="1"/>
</dbReference>
<dbReference type="InterPro" id="IPR000866">
    <property type="entry name" value="AhpC/TSA"/>
</dbReference>
<dbReference type="InterPro" id="IPR036249">
    <property type="entry name" value="Thioredoxin-like_sf"/>
</dbReference>
<feature type="domain" description="Thioredoxin" evidence="1">
    <location>
        <begin position="23"/>
        <end position="164"/>
    </location>
</feature>
<dbReference type="InterPro" id="IPR013766">
    <property type="entry name" value="Thioredoxin_domain"/>
</dbReference>
<proteinExistence type="predicted"/>
<dbReference type="PROSITE" id="PS51352">
    <property type="entry name" value="THIOREDOXIN_2"/>
    <property type="match status" value="1"/>
</dbReference>
<accession>A0AA51RWK7</accession>
<evidence type="ECO:0000313" key="3">
    <source>
        <dbReference type="Proteomes" id="UP001239782"/>
    </source>
</evidence>
<dbReference type="GO" id="GO:0016491">
    <property type="term" value="F:oxidoreductase activity"/>
    <property type="evidence" value="ECO:0007669"/>
    <property type="project" value="InterPro"/>
</dbReference>
<protein>
    <submittedName>
        <fullName evidence="2">Redoxin domain-containing protein</fullName>
    </submittedName>
</protein>
<evidence type="ECO:0000259" key="1">
    <source>
        <dbReference type="PROSITE" id="PS51352"/>
    </source>
</evidence>
<reference evidence="2 3" key="1">
    <citation type="submission" date="2023-08" db="EMBL/GenBank/DDBJ databases">
        <title>Pleionea litopenaei sp. nov., isolated from stomach of juvenile Litopenaeus vannamei.</title>
        <authorList>
            <person name="Rho A.M."/>
            <person name="Hwang C.Y."/>
        </authorList>
    </citation>
    <scope>NUCLEOTIDE SEQUENCE [LARGE SCALE GENOMIC DNA]</scope>
    <source>
        <strain evidence="2 3">HL-JVS1</strain>
    </source>
</reference>
<dbReference type="KEGG" id="plei:Q9312_08370"/>
<dbReference type="Pfam" id="PF00578">
    <property type="entry name" value="AhpC-TSA"/>
    <property type="match status" value="1"/>
</dbReference>
<gene>
    <name evidence="2" type="ORF">Q9312_08370</name>
</gene>
<dbReference type="Proteomes" id="UP001239782">
    <property type="component" value="Chromosome"/>
</dbReference>
<name>A0AA51RWK7_9GAMM</name>
<dbReference type="Gene3D" id="3.40.30.10">
    <property type="entry name" value="Glutaredoxin"/>
    <property type="match status" value="2"/>
</dbReference>
<dbReference type="EMBL" id="CP133548">
    <property type="protein sequence ID" value="WMS88917.1"/>
    <property type="molecule type" value="Genomic_DNA"/>
</dbReference>
<sequence>MNNLKLLLLASCIWLTPLYLHSKPIPEQLLDMPIPLMSGKNTVLSEFKENKPVYLKFWATWCQPCMKEMPHFQHVQEQYGKDIEVIGINLGMNDDREAVNRVIAKFGLTMPMSIDKSGDLAQAFRMIDTPYHLVFDRNMNLVHRGHEASESLDNKLSLLAQSKTVDFVDREVLSETEANIKIDTSDGKLHALFFTATWCDWYLQDTRPEVSKNCINAQKAMNTLALEYPTISWHGIISRLWTADKDLSEYQKKYLIKHPIEIDKSNQLFHQFGVTTLPTLILIKNGKVQEEIKDFSKLEKVKDALKR</sequence>